<dbReference type="Pfam" id="PF04502">
    <property type="entry name" value="Saf4_Yju2"/>
    <property type="match status" value="1"/>
</dbReference>
<comment type="caution">
    <text evidence="1">The sequence shown here is derived from an EMBL/GenBank/DDBJ whole genome shotgun (WGS) entry which is preliminary data.</text>
</comment>
<proteinExistence type="predicted"/>
<keyword evidence="2" id="KW-1185">Reference proteome</keyword>
<name>A0AAW0LLI4_QUESU</name>
<evidence type="ECO:0000313" key="1">
    <source>
        <dbReference type="EMBL" id="KAK7851729.1"/>
    </source>
</evidence>
<evidence type="ECO:0000313" key="2">
    <source>
        <dbReference type="Proteomes" id="UP000237347"/>
    </source>
</evidence>
<dbReference type="EMBL" id="PKMF04000083">
    <property type="protein sequence ID" value="KAK7851729.1"/>
    <property type="molecule type" value="Genomic_DNA"/>
</dbReference>
<dbReference type="AlphaFoldDB" id="A0AAW0LLI4"/>
<dbReference type="InterPro" id="IPR007590">
    <property type="entry name" value="Saf4/Yju2"/>
</dbReference>
<organism evidence="1 2">
    <name type="scientific">Quercus suber</name>
    <name type="common">Cork oak</name>
    <dbReference type="NCBI Taxonomy" id="58331"/>
    <lineage>
        <taxon>Eukaryota</taxon>
        <taxon>Viridiplantae</taxon>
        <taxon>Streptophyta</taxon>
        <taxon>Embryophyta</taxon>
        <taxon>Tracheophyta</taxon>
        <taxon>Spermatophyta</taxon>
        <taxon>Magnoliopsida</taxon>
        <taxon>eudicotyledons</taxon>
        <taxon>Gunneridae</taxon>
        <taxon>Pentapetalae</taxon>
        <taxon>rosids</taxon>
        <taxon>fabids</taxon>
        <taxon>Fagales</taxon>
        <taxon>Fagaceae</taxon>
        <taxon>Quercus</taxon>
    </lineage>
</organism>
<protein>
    <submittedName>
        <fullName evidence="1">Coiled-coil domain-containing protein 94 like protein</fullName>
    </submittedName>
</protein>
<reference evidence="1 2" key="1">
    <citation type="journal article" date="2018" name="Sci. Data">
        <title>The draft genome sequence of cork oak.</title>
        <authorList>
            <person name="Ramos A.M."/>
            <person name="Usie A."/>
            <person name="Barbosa P."/>
            <person name="Barros P.M."/>
            <person name="Capote T."/>
            <person name="Chaves I."/>
            <person name="Simoes F."/>
            <person name="Abreu I."/>
            <person name="Carrasquinho I."/>
            <person name="Faro C."/>
            <person name="Guimaraes J.B."/>
            <person name="Mendonca D."/>
            <person name="Nobrega F."/>
            <person name="Rodrigues L."/>
            <person name="Saibo N.J.M."/>
            <person name="Varela M.C."/>
            <person name="Egas C."/>
            <person name="Matos J."/>
            <person name="Miguel C.M."/>
            <person name="Oliveira M.M."/>
            <person name="Ricardo C.P."/>
            <person name="Goncalves S."/>
        </authorList>
    </citation>
    <scope>NUCLEOTIDE SEQUENCE [LARGE SCALE GENOMIC DNA]</scope>
    <source>
        <strain evidence="2">cv. HL8</strain>
    </source>
</reference>
<accession>A0AAW0LLI4</accession>
<dbReference type="PANTHER" id="PTHR12111:SF1">
    <property type="entry name" value="SPLICING FACTOR YJU2"/>
    <property type="match status" value="1"/>
</dbReference>
<dbReference type="GO" id="GO:0000398">
    <property type="term" value="P:mRNA splicing, via spliceosome"/>
    <property type="evidence" value="ECO:0007669"/>
    <property type="project" value="InterPro"/>
</dbReference>
<sequence length="215" mass="24489">MIRRCRPPLVSFRCKRPLPRPTKLPRPVVDNAPFVLPINIRCNACSQYLYQGTHLVVYKEEVLDERYLDFECCLICLKCTNCSAEIWIRSDPENRDYFVESGATKKRQAAVSRKPNYQVAVSKKRKREAEEGEDALKSLENTTLGSKIEIAALDEMKSMEVFIFPRFSSFSRPPITASAASKLRTHQDSSKLQQISKLFAGIFTLSLSGHSSTHR</sequence>
<dbReference type="PANTHER" id="PTHR12111">
    <property type="entry name" value="SPLICING FACTOR YJU2"/>
    <property type="match status" value="1"/>
</dbReference>
<dbReference type="GO" id="GO:0071006">
    <property type="term" value="C:U2-type catalytic step 1 spliceosome"/>
    <property type="evidence" value="ECO:0007669"/>
    <property type="project" value="TreeGrafter"/>
</dbReference>
<dbReference type="Proteomes" id="UP000237347">
    <property type="component" value="Unassembled WGS sequence"/>
</dbReference>
<gene>
    <name evidence="1" type="primary">ccdc94_2</name>
    <name evidence="1" type="ORF">CFP56_041022</name>
</gene>